<reference evidence="1" key="1">
    <citation type="submission" date="2011-12" db="EMBL/GenBank/DDBJ databases">
        <title>Nucleotide Diversity and Divergence in the Loblolly Pine Gene Space.</title>
        <authorList>
            <person name="Neale D.B."/>
            <person name="Wegrzyn J.L."/>
            <person name="Lee J.M."/>
            <person name="Eckert A.J."/>
            <person name="Liechty J.D."/>
            <person name="Stevens K.A."/>
            <person name="Langley C.H."/>
        </authorList>
    </citation>
    <scope>NUCLEOTIDE SEQUENCE</scope>
    <source>
        <strain evidence="1">5609</strain>
        <tissue evidence="1">Megagametophyte</tissue>
    </source>
</reference>
<organism evidence="1">
    <name type="scientific">Pinus radiata</name>
    <name type="common">Monterey pine</name>
    <name type="synonym">Pinus insignis</name>
    <dbReference type="NCBI Taxonomy" id="3347"/>
    <lineage>
        <taxon>Eukaryota</taxon>
        <taxon>Viridiplantae</taxon>
        <taxon>Streptophyta</taxon>
        <taxon>Embryophyta</taxon>
        <taxon>Tracheophyta</taxon>
        <taxon>Spermatophyta</taxon>
        <taxon>Pinopsida</taxon>
        <taxon>Pinidae</taxon>
        <taxon>Conifers I</taxon>
        <taxon>Pinales</taxon>
        <taxon>Pinaceae</taxon>
        <taxon>Pinus</taxon>
        <taxon>Pinus subgen. Pinus</taxon>
    </lineage>
</organism>
<gene>
    <name evidence="1" type="ORF">UMN_2740_01</name>
</gene>
<dbReference type="AlphaFoldDB" id="H9MDU5"/>
<dbReference type="PANTHER" id="PTHR47000:SF1">
    <property type="entry name" value="ADENINE NUCLEOTIDE ALPHA HYDROLASES-LIKE SUPERFAMILY PROTEIN"/>
    <property type="match status" value="1"/>
</dbReference>
<feature type="non-terminal residue" evidence="1">
    <location>
        <position position="1"/>
    </location>
</feature>
<evidence type="ECO:0000313" key="1">
    <source>
        <dbReference type="EMBL" id="AEW09292.1"/>
    </source>
</evidence>
<accession>H9MDU5</accession>
<protein>
    <submittedName>
        <fullName evidence="1">Uncharacterized protein</fullName>
    </submittedName>
</protein>
<feature type="non-terminal residue" evidence="1">
    <location>
        <position position="79"/>
    </location>
</feature>
<dbReference type="PANTHER" id="PTHR47000">
    <property type="entry name" value="ADENINE NUCLEOTIDE ALPHA HYDROLASES-LIKE SUPERFAMILY PROTEIN"/>
    <property type="match status" value="1"/>
</dbReference>
<dbReference type="InterPro" id="IPR014729">
    <property type="entry name" value="Rossmann-like_a/b/a_fold"/>
</dbReference>
<dbReference type="EMBL" id="JQ264512">
    <property type="protein sequence ID" value="AEW09292.1"/>
    <property type="molecule type" value="Genomic_DNA"/>
</dbReference>
<sequence length="79" mass="8780">KPIAEGPRSNIPDNHIADTKATLQQDDHHAHNEAVNWDKFDENSASRKIMVVVDSSPEAKRALLWALSHTVQGQDTLVL</sequence>
<proteinExistence type="predicted"/>
<name>H9MDU5_PINRA</name>
<dbReference type="Gene3D" id="3.40.50.620">
    <property type="entry name" value="HUPs"/>
    <property type="match status" value="1"/>
</dbReference>